<gene>
    <name evidence="9" type="ORF">IAC06_05870</name>
</gene>
<dbReference type="EC" id="5.2.1.8" evidence="6"/>
<evidence type="ECO:0000256" key="7">
    <source>
        <dbReference type="SAM" id="SignalP"/>
    </source>
</evidence>
<dbReference type="InterPro" id="IPR046357">
    <property type="entry name" value="PPIase_dom_sf"/>
</dbReference>
<dbReference type="AlphaFoldDB" id="A0A9D9ETA7"/>
<keyword evidence="4 5" id="KW-0413">Isomerase</keyword>
<comment type="catalytic activity">
    <reaction evidence="1 5 6">
        <text>[protein]-peptidylproline (omega=180) = [protein]-peptidylproline (omega=0)</text>
        <dbReference type="Rhea" id="RHEA:16237"/>
        <dbReference type="Rhea" id="RHEA-COMP:10747"/>
        <dbReference type="Rhea" id="RHEA-COMP:10748"/>
        <dbReference type="ChEBI" id="CHEBI:83833"/>
        <dbReference type="ChEBI" id="CHEBI:83834"/>
        <dbReference type="EC" id="5.2.1.8"/>
    </reaction>
</comment>
<comment type="similarity">
    <text evidence="2 6">Belongs to the FKBP-type PPIase family.</text>
</comment>
<dbReference type="Gene3D" id="1.10.287.460">
    <property type="entry name" value="Peptidyl-prolyl cis-trans isomerase, FKBP-type, N-terminal domain"/>
    <property type="match status" value="1"/>
</dbReference>
<dbReference type="SUPFAM" id="SSF54534">
    <property type="entry name" value="FKBP-like"/>
    <property type="match status" value="1"/>
</dbReference>
<name>A0A9D9ETA7_9BACT</name>
<keyword evidence="3 5" id="KW-0697">Rotamase</keyword>
<dbReference type="EMBL" id="JADIMI010000057">
    <property type="protein sequence ID" value="MBO8452393.1"/>
    <property type="molecule type" value="Genomic_DNA"/>
</dbReference>
<evidence type="ECO:0000256" key="3">
    <source>
        <dbReference type="ARBA" id="ARBA00023110"/>
    </source>
</evidence>
<evidence type="ECO:0000256" key="6">
    <source>
        <dbReference type="RuleBase" id="RU003915"/>
    </source>
</evidence>
<evidence type="ECO:0000313" key="10">
    <source>
        <dbReference type="Proteomes" id="UP000823661"/>
    </source>
</evidence>
<feature type="signal peptide" evidence="7">
    <location>
        <begin position="1"/>
        <end position="24"/>
    </location>
</feature>
<dbReference type="Pfam" id="PF00254">
    <property type="entry name" value="FKBP_C"/>
    <property type="match status" value="1"/>
</dbReference>
<dbReference type="PANTHER" id="PTHR43811">
    <property type="entry name" value="FKBP-TYPE PEPTIDYL-PROLYL CIS-TRANS ISOMERASE FKPA"/>
    <property type="match status" value="1"/>
</dbReference>
<dbReference type="InterPro" id="IPR000774">
    <property type="entry name" value="PPIase_FKBP_N"/>
</dbReference>
<evidence type="ECO:0000256" key="4">
    <source>
        <dbReference type="ARBA" id="ARBA00023235"/>
    </source>
</evidence>
<accession>A0A9D9ETA7</accession>
<dbReference type="PROSITE" id="PS51257">
    <property type="entry name" value="PROKAR_LIPOPROTEIN"/>
    <property type="match status" value="1"/>
</dbReference>
<dbReference type="PANTHER" id="PTHR43811:SF19">
    <property type="entry name" value="39 KDA FK506-BINDING NUCLEAR PROTEIN"/>
    <property type="match status" value="1"/>
</dbReference>
<dbReference type="PROSITE" id="PS50059">
    <property type="entry name" value="FKBP_PPIASE"/>
    <property type="match status" value="1"/>
</dbReference>
<proteinExistence type="inferred from homology"/>
<dbReference type="Proteomes" id="UP000823661">
    <property type="component" value="Unassembled WGS sequence"/>
</dbReference>
<reference evidence="9" key="1">
    <citation type="submission" date="2020-10" db="EMBL/GenBank/DDBJ databases">
        <authorList>
            <person name="Gilroy R."/>
        </authorList>
    </citation>
    <scope>NUCLEOTIDE SEQUENCE</scope>
    <source>
        <strain evidence="9">B1-20833</strain>
    </source>
</reference>
<reference evidence="9" key="2">
    <citation type="journal article" date="2021" name="PeerJ">
        <title>Extensive microbial diversity within the chicken gut microbiome revealed by metagenomics and culture.</title>
        <authorList>
            <person name="Gilroy R."/>
            <person name="Ravi A."/>
            <person name="Getino M."/>
            <person name="Pursley I."/>
            <person name="Horton D.L."/>
            <person name="Alikhan N.F."/>
            <person name="Baker D."/>
            <person name="Gharbi K."/>
            <person name="Hall N."/>
            <person name="Watson M."/>
            <person name="Adriaenssens E.M."/>
            <person name="Foster-Nyarko E."/>
            <person name="Jarju S."/>
            <person name="Secka A."/>
            <person name="Antonio M."/>
            <person name="Oren A."/>
            <person name="Chaudhuri R.R."/>
            <person name="La Ragione R."/>
            <person name="Hildebrand F."/>
            <person name="Pallen M.J."/>
        </authorList>
    </citation>
    <scope>NUCLEOTIDE SEQUENCE</scope>
    <source>
        <strain evidence="9">B1-20833</strain>
    </source>
</reference>
<dbReference type="GO" id="GO:0006457">
    <property type="term" value="P:protein folding"/>
    <property type="evidence" value="ECO:0007669"/>
    <property type="project" value="InterPro"/>
</dbReference>
<dbReference type="InterPro" id="IPR036944">
    <property type="entry name" value="PPIase_FKBP_N_sf"/>
</dbReference>
<evidence type="ECO:0000259" key="8">
    <source>
        <dbReference type="PROSITE" id="PS50059"/>
    </source>
</evidence>
<dbReference type="GO" id="GO:0003755">
    <property type="term" value="F:peptidyl-prolyl cis-trans isomerase activity"/>
    <property type="evidence" value="ECO:0007669"/>
    <property type="project" value="UniProtKB-UniRule"/>
</dbReference>
<feature type="domain" description="PPIase FKBP-type" evidence="8">
    <location>
        <begin position="162"/>
        <end position="247"/>
    </location>
</feature>
<dbReference type="Gene3D" id="3.10.50.40">
    <property type="match status" value="1"/>
</dbReference>
<dbReference type="InterPro" id="IPR001179">
    <property type="entry name" value="PPIase_FKBP_dom"/>
</dbReference>
<evidence type="ECO:0000256" key="1">
    <source>
        <dbReference type="ARBA" id="ARBA00000971"/>
    </source>
</evidence>
<dbReference type="Pfam" id="PF01346">
    <property type="entry name" value="FKBP_N"/>
    <property type="match status" value="1"/>
</dbReference>
<keyword evidence="7" id="KW-0732">Signal</keyword>
<organism evidence="9 10">
    <name type="scientific">Candidatus Cryptobacteroides intestinavium</name>
    <dbReference type="NCBI Taxonomy" id="2840766"/>
    <lineage>
        <taxon>Bacteria</taxon>
        <taxon>Pseudomonadati</taxon>
        <taxon>Bacteroidota</taxon>
        <taxon>Bacteroidia</taxon>
        <taxon>Bacteroidales</taxon>
        <taxon>Candidatus Cryptobacteroides</taxon>
    </lineage>
</organism>
<feature type="chain" id="PRO_5038934512" description="Peptidyl-prolyl cis-trans isomerase" evidence="7">
    <location>
        <begin position="25"/>
        <end position="260"/>
    </location>
</feature>
<evidence type="ECO:0000256" key="2">
    <source>
        <dbReference type="ARBA" id="ARBA00006577"/>
    </source>
</evidence>
<evidence type="ECO:0000313" key="9">
    <source>
        <dbReference type="EMBL" id="MBO8452393.1"/>
    </source>
</evidence>
<comment type="caution">
    <text evidence="9">The sequence shown here is derived from an EMBL/GenBank/DDBJ whole genome shotgun (WGS) entry which is preliminary data.</text>
</comment>
<protein>
    <recommendedName>
        <fullName evidence="6">Peptidyl-prolyl cis-trans isomerase</fullName>
        <ecNumber evidence="6">5.2.1.8</ecNumber>
    </recommendedName>
</protein>
<sequence length="260" mass="28497">MKTLKFIAAAAAAVSMAAACSSNGNTEGVEVEAQLPTKAETDSVSYLIGVQFGYFIKANNFGENLSEVNFAKIKEGMNDFINAEGNMRDPEFNDQFKVSPEMTNQMFNAYLAKRNAYQSELNQKKGEKFLAENKMKDGVVVTESGLQYKIISDGNDVKPGPKDTVYVHYTGTLIDGTEFDASDKTKDPVRMMLNRVVKGWTEGLQLIGEGGKIELYIPAELGYGSRAMGEIGPNSTLIFDIDLVKVGKVPAEEEKDADRK</sequence>
<evidence type="ECO:0000256" key="5">
    <source>
        <dbReference type="PROSITE-ProRule" id="PRU00277"/>
    </source>
</evidence>